<dbReference type="GO" id="GO:0050684">
    <property type="term" value="P:regulation of mRNA processing"/>
    <property type="evidence" value="ECO:0007669"/>
    <property type="project" value="TreeGrafter"/>
</dbReference>
<keyword evidence="2" id="KW-0723">Serine/threonine-protein kinase</keyword>
<dbReference type="Pfam" id="PF00069">
    <property type="entry name" value="Pkinase"/>
    <property type="match status" value="2"/>
</dbReference>
<dbReference type="Proteomes" id="UP001050691">
    <property type="component" value="Unassembled WGS sequence"/>
</dbReference>
<evidence type="ECO:0000256" key="1">
    <source>
        <dbReference type="ARBA" id="ARBA00012513"/>
    </source>
</evidence>
<dbReference type="Gene3D" id="3.30.200.20">
    <property type="entry name" value="Phosphorylase Kinase, domain 1"/>
    <property type="match status" value="1"/>
</dbReference>
<feature type="domain" description="Protein kinase" evidence="10">
    <location>
        <begin position="61"/>
        <end position="435"/>
    </location>
</feature>
<evidence type="ECO:0000256" key="7">
    <source>
        <dbReference type="ARBA" id="ARBA00047899"/>
    </source>
</evidence>
<feature type="compositionally biased region" description="Polar residues" evidence="9">
    <location>
        <begin position="1"/>
        <end position="12"/>
    </location>
</feature>
<evidence type="ECO:0000256" key="2">
    <source>
        <dbReference type="ARBA" id="ARBA00022527"/>
    </source>
</evidence>
<feature type="region of interest" description="Disordered" evidence="9">
    <location>
        <begin position="1"/>
        <end position="20"/>
    </location>
</feature>
<protein>
    <recommendedName>
        <fullName evidence="1">non-specific serine/threonine protein kinase</fullName>
        <ecNumber evidence="1">2.7.11.1</ecNumber>
    </recommendedName>
</protein>
<dbReference type="CDD" id="cd05118">
    <property type="entry name" value="STKc_CMGC"/>
    <property type="match status" value="1"/>
</dbReference>
<proteinExistence type="predicted"/>
<keyword evidence="4" id="KW-0547">Nucleotide-binding</keyword>
<evidence type="ECO:0000256" key="8">
    <source>
        <dbReference type="ARBA" id="ARBA00048679"/>
    </source>
</evidence>
<dbReference type="Gene3D" id="1.10.510.10">
    <property type="entry name" value="Transferase(Phosphotransferase) domain 1"/>
    <property type="match status" value="1"/>
</dbReference>
<evidence type="ECO:0000256" key="4">
    <source>
        <dbReference type="ARBA" id="ARBA00022741"/>
    </source>
</evidence>
<gene>
    <name evidence="11" type="ORF">Clacol_009695</name>
</gene>
<keyword evidence="3" id="KW-0808">Transferase</keyword>
<evidence type="ECO:0000313" key="11">
    <source>
        <dbReference type="EMBL" id="GJJ15418.1"/>
    </source>
</evidence>
<dbReference type="PANTHER" id="PTHR47634:SF9">
    <property type="entry name" value="PROTEIN KINASE DOMAIN-CONTAINING PROTEIN-RELATED"/>
    <property type="match status" value="1"/>
</dbReference>
<dbReference type="AlphaFoldDB" id="A0AAV5ARV9"/>
<dbReference type="EMBL" id="BPWL01000011">
    <property type="protein sequence ID" value="GJJ15418.1"/>
    <property type="molecule type" value="Genomic_DNA"/>
</dbReference>
<evidence type="ECO:0000256" key="6">
    <source>
        <dbReference type="ARBA" id="ARBA00022840"/>
    </source>
</evidence>
<evidence type="ECO:0000259" key="10">
    <source>
        <dbReference type="PROSITE" id="PS50011"/>
    </source>
</evidence>
<reference evidence="11" key="1">
    <citation type="submission" date="2021-10" db="EMBL/GenBank/DDBJ databases">
        <title>De novo Genome Assembly of Clathrus columnatus (Basidiomycota, Fungi) Using Illumina and Nanopore Sequence Data.</title>
        <authorList>
            <person name="Ogiso-Tanaka E."/>
            <person name="Itagaki H."/>
            <person name="Hosoya T."/>
            <person name="Hosaka K."/>
        </authorList>
    </citation>
    <scope>NUCLEOTIDE SEQUENCE</scope>
    <source>
        <strain evidence="11">MO-923</strain>
    </source>
</reference>
<dbReference type="InterPro" id="IPR011009">
    <property type="entry name" value="Kinase-like_dom_sf"/>
</dbReference>
<keyword evidence="6" id="KW-0067">ATP-binding</keyword>
<dbReference type="PROSITE" id="PS50011">
    <property type="entry name" value="PROTEIN_KINASE_DOM"/>
    <property type="match status" value="1"/>
</dbReference>
<comment type="catalytic activity">
    <reaction evidence="7">
        <text>L-threonyl-[protein] + ATP = O-phospho-L-threonyl-[protein] + ADP + H(+)</text>
        <dbReference type="Rhea" id="RHEA:46608"/>
        <dbReference type="Rhea" id="RHEA-COMP:11060"/>
        <dbReference type="Rhea" id="RHEA-COMP:11605"/>
        <dbReference type="ChEBI" id="CHEBI:15378"/>
        <dbReference type="ChEBI" id="CHEBI:30013"/>
        <dbReference type="ChEBI" id="CHEBI:30616"/>
        <dbReference type="ChEBI" id="CHEBI:61977"/>
        <dbReference type="ChEBI" id="CHEBI:456216"/>
        <dbReference type="EC" id="2.7.11.1"/>
    </reaction>
</comment>
<keyword evidence="12" id="KW-1185">Reference proteome</keyword>
<dbReference type="SMART" id="SM00220">
    <property type="entry name" value="S_TKc"/>
    <property type="match status" value="1"/>
</dbReference>
<accession>A0AAV5ARV9</accession>
<name>A0AAV5ARV9_9AGAM</name>
<dbReference type="GO" id="GO:0000245">
    <property type="term" value="P:spliceosomal complex assembly"/>
    <property type="evidence" value="ECO:0007669"/>
    <property type="project" value="TreeGrafter"/>
</dbReference>
<dbReference type="SUPFAM" id="SSF56112">
    <property type="entry name" value="Protein kinase-like (PK-like)"/>
    <property type="match status" value="1"/>
</dbReference>
<dbReference type="InterPro" id="IPR000719">
    <property type="entry name" value="Prot_kinase_dom"/>
</dbReference>
<comment type="catalytic activity">
    <reaction evidence="8">
        <text>L-seryl-[protein] + ATP = O-phospho-L-seryl-[protein] + ADP + H(+)</text>
        <dbReference type="Rhea" id="RHEA:17989"/>
        <dbReference type="Rhea" id="RHEA-COMP:9863"/>
        <dbReference type="Rhea" id="RHEA-COMP:11604"/>
        <dbReference type="ChEBI" id="CHEBI:15378"/>
        <dbReference type="ChEBI" id="CHEBI:29999"/>
        <dbReference type="ChEBI" id="CHEBI:30616"/>
        <dbReference type="ChEBI" id="CHEBI:83421"/>
        <dbReference type="ChEBI" id="CHEBI:456216"/>
        <dbReference type="EC" id="2.7.11.1"/>
    </reaction>
</comment>
<dbReference type="GO" id="GO:0005524">
    <property type="term" value="F:ATP binding"/>
    <property type="evidence" value="ECO:0007669"/>
    <property type="project" value="UniProtKB-KW"/>
</dbReference>
<organism evidence="11 12">
    <name type="scientific">Clathrus columnatus</name>
    <dbReference type="NCBI Taxonomy" id="1419009"/>
    <lineage>
        <taxon>Eukaryota</taxon>
        <taxon>Fungi</taxon>
        <taxon>Dikarya</taxon>
        <taxon>Basidiomycota</taxon>
        <taxon>Agaricomycotina</taxon>
        <taxon>Agaricomycetes</taxon>
        <taxon>Phallomycetidae</taxon>
        <taxon>Phallales</taxon>
        <taxon>Clathraceae</taxon>
        <taxon>Clathrus</taxon>
    </lineage>
</organism>
<dbReference type="InterPro" id="IPR051334">
    <property type="entry name" value="SRPK"/>
</dbReference>
<evidence type="ECO:0000256" key="9">
    <source>
        <dbReference type="SAM" id="MobiDB-lite"/>
    </source>
</evidence>
<dbReference type="PANTHER" id="PTHR47634">
    <property type="entry name" value="PROTEIN KINASE DOMAIN-CONTAINING PROTEIN-RELATED"/>
    <property type="match status" value="1"/>
</dbReference>
<dbReference type="GO" id="GO:0004674">
    <property type="term" value="F:protein serine/threonine kinase activity"/>
    <property type="evidence" value="ECO:0007669"/>
    <property type="project" value="UniProtKB-KW"/>
</dbReference>
<comment type="caution">
    <text evidence="11">The sequence shown here is derived from an EMBL/GenBank/DDBJ whole genome shotgun (WGS) entry which is preliminary data.</text>
</comment>
<evidence type="ECO:0000256" key="5">
    <source>
        <dbReference type="ARBA" id="ARBA00022777"/>
    </source>
</evidence>
<sequence>MPHATPSYSDSPPATPGPELPSDLSKWRFKIVDLYCECSEMYRPGGYHPVGYGDRLHEDTYKVVRKLGYGSVSTVWLAIDSRNNRYVALKIMTAKESINATEPEIIQYLSQQANYDNYITILLDAFTHEGPNGKHLCLVFEPTGPSTESMLPQPPDPAPVHPETIVRCSKLVAKKILLDTLQGLAFLHENNIVHRNINPGNLLFSISDITNVEENDFKQDETMEETVEKLWRFDRKTDKWGPEHLYQAMPLEDFAQLGPNARVKLCDLGSAFWANNPPSTHDSSIALRAPELILGKPFGAPIDIWALGCLLFEFLAGRPLFLVNPDHCETQKKKKSTDDDHLIQLHDIIGKLPDDIMEAWPRAKKCFNPVTHQPRKKFRIHGESYDPLEVMFAENKLDEIDDAESAVVCSLIRKMLVYSPAERPSATELLKHPWFLA</sequence>
<dbReference type="EC" id="2.7.11.1" evidence="1"/>
<evidence type="ECO:0000256" key="3">
    <source>
        <dbReference type="ARBA" id="ARBA00022679"/>
    </source>
</evidence>
<evidence type="ECO:0000313" key="12">
    <source>
        <dbReference type="Proteomes" id="UP001050691"/>
    </source>
</evidence>
<keyword evidence="5" id="KW-0418">Kinase</keyword>